<dbReference type="PANTHER" id="PTHR22922">
    <property type="entry name" value="GPI-ANCHORED PROTEIN P137"/>
    <property type="match status" value="1"/>
</dbReference>
<dbReference type="PANTHER" id="PTHR22922:SF19">
    <property type="entry name" value="CAPRIN HOMOLOG"/>
    <property type="match status" value="1"/>
</dbReference>
<evidence type="ECO:0000313" key="2">
    <source>
        <dbReference type="EMBL" id="KAF7255645.1"/>
    </source>
</evidence>
<dbReference type="GO" id="GO:0003723">
    <property type="term" value="F:RNA binding"/>
    <property type="evidence" value="ECO:0007669"/>
    <property type="project" value="TreeGrafter"/>
</dbReference>
<proteinExistence type="predicted"/>
<protein>
    <recommendedName>
        <fullName evidence="4">Caprin-1 dimerization domain-containing protein</fullName>
    </recommendedName>
</protein>
<dbReference type="Proteomes" id="UP000822476">
    <property type="component" value="Unassembled WGS sequence"/>
</dbReference>
<sequence>MTTVGTPVEVVSQFLANLERRQRNLVKRKIKLDDYRVKLTKGESLNDEQKKAVDGYESVVQNINFVQEIIAQTKELVEDVCKATKRLEQQEEIEYERHTISYLHTHVCLMRLLGSLDSLDVRAAIVRASSENQLKMLDAVRKLLTAPLVDNWPGTSSACLANAPAFLQTQSDVTTSAQHTYDFVMGRAVPIPAPEDYDGSLKKFNFKEARTLCFRLLANPTVKRSIGAPVPAESCTFIENGEPKFEPTVDAVKHDGEPHASFHETAIPAADEHILVHTISPTVRSHAPSDMVDHIPAPIILDQVIKPLHGTFNFLQASNVMSSGPLDELSAVLPCTDLSINAHFASDIPTNHAEKIVGEGPSAVSECFSPQAREDPEFEYNLHMDNPGTEFSGSNPVARSPQSSMLPTETDPEPDHVASKPISYADLVRRPGHIRPSTVHHGQQVSGLTNEARRSECSVTPVAAAETGDLENVIIDSGSMWSAPRGRGSGDYRGNRGTGRSFARGTAGPRRIVGAPRANRFGSGPGRGASGGTYRPTPAGVAQPSY</sequence>
<dbReference type="AlphaFoldDB" id="A0A8S9YLC3"/>
<gene>
    <name evidence="2" type="ORF">EG68_07574</name>
</gene>
<evidence type="ECO:0008006" key="4">
    <source>
        <dbReference type="Google" id="ProtNLM"/>
    </source>
</evidence>
<organism evidence="2 3">
    <name type="scientific">Paragonimus skrjabini miyazakii</name>
    <dbReference type="NCBI Taxonomy" id="59628"/>
    <lineage>
        <taxon>Eukaryota</taxon>
        <taxon>Metazoa</taxon>
        <taxon>Spiralia</taxon>
        <taxon>Lophotrochozoa</taxon>
        <taxon>Platyhelminthes</taxon>
        <taxon>Trematoda</taxon>
        <taxon>Digenea</taxon>
        <taxon>Plagiorchiida</taxon>
        <taxon>Troglotremata</taxon>
        <taxon>Troglotrematidae</taxon>
        <taxon>Paragonimus</taxon>
    </lineage>
</organism>
<feature type="compositionally biased region" description="Polar residues" evidence="1">
    <location>
        <begin position="440"/>
        <end position="449"/>
    </location>
</feature>
<dbReference type="OrthoDB" id="10062814at2759"/>
<dbReference type="GO" id="GO:0005737">
    <property type="term" value="C:cytoplasm"/>
    <property type="evidence" value="ECO:0007669"/>
    <property type="project" value="TreeGrafter"/>
</dbReference>
<evidence type="ECO:0000256" key="1">
    <source>
        <dbReference type="SAM" id="MobiDB-lite"/>
    </source>
</evidence>
<feature type="region of interest" description="Disordered" evidence="1">
    <location>
        <begin position="384"/>
        <end position="418"/>
    </location>
</feature>
<feature type="compositionally biased region" description="Polar residues" evidence="1">
    <location>
        <begin position="389"/>
        <end position="407"/>
    </location>
</feature>
<evidence type="ECO:0000313" key="3">
    <source>
        <dbReference type="Proteomes" id="UP000822476"/>
    </source>
</evidence>
<comment type="caution">
    <text evidence="2">The sequence shown here is derived from an EMBL/GenBank/DDBJ whole genome shotgun (WGS) entry which is preliminary data.</text>
</comment>
<feature type="region of interest" description="Disordered" evidence="1">
    <location>
        <begin position="480"/>
        <end position="546"/>
    </location>
</feature>
<dbReference type="EMBL" id="JTDE01003790">
    <property type="protein sequence ID" value="KAF7255645.1"/>
    <property type="molecule type" value="Genomic_DNA"/>
</dbReference>
<name>A0A8S9YLC3_9TREM</name>
<keyword evidence="3" id="KW-1185">Reference proteome</keyword>
<reference evidence="2" key="1">
    <citation type="submission" date="2019-07" db="EMBL/GenBank/DDBJ databases">
        <title>Annotation for the trematode Paragonimus miyazaki's.</title>
        <authorList>
            <person name="Choi Y.-J."/>
        </authorList>
    </citation>
    <scope>NUCLEOTIDE SEQUENCE</scope>
    <source>
        <strain evidence="2">Japan</strain>
    </source>
</reference>
<accession>A0A8S9YLC3</accession>
<dbReference type="InterPro" id="IPR028816">
    <property type="entry name" value="Caprin"/>
</dbReference>
<feature type="region of interest" description="Disordered" evidence="1">
    <location>
        <begin position="433"/>
        <end position="454"/>
    </location>
</feature>